<dbReference type="Proteomes" id="UP001620626">
    <property type="component" value="Unassembled WGS sequence"/>
</dbReference>
<name>A0ABD2LL20_9BILA</name>
<keyword evidence="3" id="KW-1185">Reference proteome</keyword>
<feature type="compositionally biased region" description="Basic and acidic residues" evidence="1">
    <location>
        <begin position="24"/>
        <end position="34"/>
    </location>
</feature>
<dbReference type="EMBL" id="JBICBT010000362">
    <property type="protein sequence ID" value="KAL3115926.1"/>
    <property type="molecule type" value="Genomic_DNA"/>
</dbReference>
<gene>
    <name evidence="2" type="ORF">niasHT_007226</name>
</gene>
<evidence type="ECO:0000313" key="3">
    <source>
        <dbReference type="Proteomes" id="UP001620626"/>
    </source>
</evidence>
<organism evidence="2 3">
    <name type="scientific">Heterodera trifolii</name>
    <dbReference type="NCBI Taxonomy" id="157864"/>
    <lineage>
        <taxon>Eukaryota</taxon>
        <taxon>Metazoa</taxon>
        <taxon>Ecdysozoa</taxon>
        <taxon>Nematoda</taxon>
        <taxon>Chromadorea</taxon>
        <taxon>Rhabditida</taxon>
        <taxon>Tylenchina</taxon>
        <taxon>Tylenchomorpha</taxon>
        <taxon>Tylenchoidea</taxon>
        <taxon>Heteroderidae</taxon>
        <taxon>Heteroderinae</taxon>
        <taxon>Heterodera</taxon>
    </lineage>
</organism>
<dbReference type="AlphaFoldDB" id="A0ABD2LL20"/>
<evidence type="ECO:0000313" key="2">
    <source>
        <dbReference type="EMBL" id="KAL3115926.1"/>
    </source>
</evidence>
<sequence>MTGTFPSESTFAAASSNAVVDDGGESHQTERPTETDDISTAFLPHNISLRSVIERFGEENVLKEWTEEDCAGLLVQLLKNFCDYEGAKRIVRCFRETSVDEINDCFSLCKELNKRAANERVRMGNCVSCALLTQEHLPTFPNWSSVLAQAKKSRGIPDDSSAVVAKMLSEMSAKYNDANFASDSPNYKFIYEHLASLVRGYAMRDARSIDAAVILEIFENMENVITSMPKLLAFFNQMIRDVQHFSNDEFKLSEELTDKNSGRLLTNLFELPDDFFTLSTLFHSNDNA</sequence>
<proteinExistence type="predicted"/>
<evidence type="ECO:0000256" key="1">
    <source>
        <dbReference type="SAM" id="MobiDB-lite"/>
    </source>
</evidence>
<feature type="compositionally biased region" description="Polar residues" evidence="1">
    <location>
        <begin position="1"/>
        <end position="18"/>
    </location>
</feature>
<reference evidence="2 3" key="1">
    <citation type="submission" date="2024-10" db="EMBL/GenBank/DDBJ databases">
        <authorList>
            <person name="Kim D."/>
        </authorList>
    </citation>
    <scope>NUCLEOTIDE SEQUENCE [LARGE SCALE GENOMIC DNA]</scope>
    <source>
        <strain evidence="2">BH-2024</strain>
    </source>
</reference>
<protein>
    <submittedName>
        <fullName evidence="2">Uncharacterized protein</fullName>
    </submittedName>
</protein>
<comment type="caution">
    <text evidence="2">The sequence shown here is derived from an EMBL/GenBank/DDBJ whole genome shotgun (WGS) entry which is preliminary data.</text>
</comment>
<accession>A0ABD2LL20</accession>
<feature type="region of interest" description="Disordered" evidence="1">
    <location>
        <begin position="1"/>
        <end position="37"/>
    </location>
</feature>